<organism evidence="4">
    <name type="scientific">Ignavibacterium album</name>
    <dbReference type="NCBI Taxonomy" id="591197"/>
    <lineage>
        <taxon>Bacteria</taxon>
        <taxon>Pseudomonadati</taxon>
        <taxon>Ignavibacteriota</taxon>
        <taxon>Ignavibacteria</taxon>
        <taxon>Ignavibacteriales</taxon>
        <taxon>Ignavibacteriaceae</taxon>
        <taxon>Ignavibacterium</taxon>
    </lineage>
</organism>
<accession>A0A7V2ZK34</accession>
<dbReference type="InterPro" id="IPR011990">
    <property type="entry name" value="TPR-like_helical_dom_sf"/>
</dbReference>
<dbReference type="PANTHER" id="PTHR44943:SF8">
    <property type="entry name" value="TPR REPEAT-CONTAINING PROTEIN MJ0263"/>
    <property type="match status" value="1"/>
</dbReference>
<dbReference type="Gene3D" id="1.25.40.10">
    <property type="entry name" value="Tetratricopeptide repeat domain"/>
    <property type="match status" value="2"/>
</dbReference>
<proteinExistence type="predicted"/>
<dbReference type="InterPro" id="IPR019734">
    <property type="entry name" value="TPR_rpt"/>
</dbReference>
<protein>
    <recommendedName>
        <fullName evidence="5">TPR repeat protein</fullName>
    </recommendedName>
</protein>
<dbReference type="Pfam" id="PF13181">
    <property type="entry name" value="TPR_8"/>
    <property type="match status" value="1"/>
</dbReference>
<dbReference type="PANTHER" id="PTHR44943">
    <property type="entry name" value="CELLULOSE SYNTHASE OPERON PROTEIN C"/>
    <property type="match status" value="1"/>
</dbReference>
<feature type="repeat" description="TPR" evidence="3">
    <location>
        <begin position="256"/>
        <end position="289"/>
    </location>
</feature>
<evidence type="ECO:0008006" key="5">
    <source>
        <dbReference type="Google" id="ProtNLM"/>
    </source>
</evidence>
<gene>
    <name evidence="4" type="ORF">ENS31_07760</name>
</gene>
<dbReference type="InterPro" id="IPR051685">
    <property type="entry name" value="Ycf3/AcsC/BcsC/TPR_MFPF"/>
</dbReference>
<dbReference type="SUPFAM" id="SSF48452">
    <property type="entry name" value="TPR-like"/>
    <property type="match status" value="1"/>
</dbReference>
<sequence>MKRFTLIAVVTILIAGGAISKALAQQPDSIKVLEYYSLFSEYHKNKDYASAVPYGWKVIEIAPVKFAKWIFYKMEDCLWYLHDSSNISKEELKAINDTILYFYDLALKYRPEDKAYFQVRKAFVAETWLNMNADEVIKMYEQAFEWDKDLSSYWYNRLGQLYVSKSAENTDYKMKAIDLYNMLSEREPDNTTWVEILESLVENIDELVQITKKNWEANKDDLSRAWKYASTALRAKDYQEAIIPLEFLVQKSPETINYWNQLATAYQKTEQLSKAESAFKKLIQLEPDKKEHYLNLGIVYKDQGKFAAARTQFQIASEKGNGWALPIYYEGFLYEQAARSCNDFDAKVVFLLAQQTYRRALSMDPSLEMARERINALANAVPTKEDYFFRKLKSGDTIPITCVGWIGKSVTVP</sequence>
<evidence type="ECO:0000256" key="1">
    <source>
        <dbReference type="ARBA" id="ARBA00022737"/>
    </source>
</evidence>
<evidence type="ECO:0000313" key="4">
    <source>
        <dbReference type="EMBL" id="HFI91410.1"/>
    </source>
</evidence>
<comment type="caution">
    <text evidence="4">The sequence shown here is derived from an EMBL/GenBank/DDBJ whole genome shotgun (WGS) entry which is preliminary data.</text>
</comment>
<dbReference type="EMBL" id="DSUJ01000008">
    <property type="protein sequence ID" value="HFI91410.1"/>
    <property type="molecule type" value="Genomic_DNA"/>
</dbReference>
<evidence type="ECO:0000256" key="2">
    <source>
        <dbReference type="ARBA" id="ARBA00022803"/>
    </source>
</evidence>
<name>A0A7V2ZK34_9BACT</name>
<keyword evidence="1" id="KW-0677">Repeat</keyword>
<dbReference type="AlphaFoldDB" id="A0A7V2ZK34"/>
<evidence type="ECO:0000256" key="3">
    <source>
        <dbReference type="PROSITE-ProRule" id="PRU00339"/>
    </source>
</evidence>
<keyword evidence="2 3" id="KW-0802">TPR repeat</keyword>
<dbReference type="SMART" id="SM00028">
    <property type="entry name" value="TPR"/>
    <property type="match status" value="3"/>
</dbReference>
<reference evidence="4" key="1">
    <citation type="journal article" date="2020" name="mSystems">
        <title>Genome- and Community-Level Interaction Insights into Carbon Utilization and Element Cycling Functions of Hydrothermarchaeota in Hydrothermal Sediment.</title>
        <authorList>
            <person name="Zhou Z."/>
            <person name="Liu Y."/>
            <person name="Xu W."/>
            <person name="Pan J."/>
            <person name="Luo Z.H."/>
            <person name="Li M."/>
        </authorList>
    </citation>
    <scope>NUCLEOTIDE SEQUENCE [LARGE SCALE GENOMIC DNA]</scope>
    <source>
        <strain evidence="4">SpSt-479</strain>
    </source>
</reference>
<dbReference type="PROSITE" id="PS50005">
    <property type="entry name" value="TPR"/>
    <property type="match status" value="1"/>
</dbReference>